<dbReference type="PROSITE" id="PS50294">
    <property type="entry name" value="WD_REPEATS_REGION"/>
    <property type="match status" value="3"/>
</dbReference>
<keyword evidence="3" id="KW-0677">Repeat</keyword>
<feature type="domain" description="Small-subunit processome Utp12" evidence="6">
    <location>
        <begin position="605"/>
        <end position="711"/>
    </location>
</feature>
<dbReference type="InterPro" id="IPR015943">
    <property type="entry name" value="WD40/YVTN_repeat-like_dom_sf"/>
</dbReference>
<dbReference type="GO" id="GO:0032040">
    <property type="term" value="C:small-subunit processome"/>
    <property type="evidence" value="ECO:0007669"/>
    <property type="project" value="TreeGrafter"/>
</dbReference>
<feature type="repeat" description="WD" evidence="4">
    <location>
        <begin position="246"/>
        <end position="287"/>
    </location>
</feature>
<protein>
    <submittedName>
        <fullName evidence="7">Periodic tryptophan protein 2-like</fullName>
    </submittedName>
</protein>
<feature type="region of interest" description="Disordered" evidence="5">
    <location>
        <begin position="73"/>
        <end position="95"/>
    </location>
</feature>
<evidence type="ECO:0000313" key="7">
    <source>
        <dbReference type="EMBL" id="KAJ8028046.1"/>
    </source>
</evidence>
<feature type="repeat" description="WD" evidence="4">
    <location>
        <begin position="332"/>
        <end position="373"/>
    </location>
</feature>
<dbReference type="Pfam" id="PF04003">
    <property type="entry name" value="Utp12"/>
    <property type="match status" value="1"/>
</dbReference>
<feature type="repeat" description="WD" evidence="4">
    <location>
        <begin position="204"/>
        <end position="245"/>
    </location>
</feature>
<dbReference type="SMART" id="SM00320">
    <property type="entry name" value="WD40"/>
    <property type="match status" value="9"/>
</dbReference>
<evidence type="ECO:0000259" key="6">
    <source>
        <dbReference type="Pfam" id="PF04003"/>
    </source>
</evidence>
<dbReference type="InterPro" id="IPR036322">
    <property type="entry name" value="WD40_repeat_dom_sf"/>
</dbReference>
<accession>A0A9Q1BK07</accession>
<dbReference type="CDD" id="cd00200">
    <property type="entry name" value="WD40"/>
    <property type="match status" value="1"/>
</dbReference>
<dbReference type="PANTHER" id="PTHR19858">
    <property type="entry name" value="WD40 REPEAT PROTEIN"/>
    <property type="match status" value="1"/>
</dbReference>
<dbReference type="OrthoDB" id="3142434at2759"/>
<organism evidence="7 8">
    <name type="scientific">Holothuria leucospilota</name>
    <name type="common">Black long sea cucumber</name>
    <name type="synonym">Mertensiothuria leucospilota</name>
    <dbReference type="NCBI Taxonomy" id="206669"/>
    <lineage>
        <taxon>Eukaryota</taxon>
        <taxon>Metazoa</taxon>
        <taxon>Echinodermata</taxon>
        <taxon>Eleutherozoa</taxon>
        <taxon>Echinozoa</taxon>
        <taxon>Holothuroidea</taxon>
        <taxon>Aspidochirotacea</taxon>
        <taxon>Aspidochirotida</taxon>
        <taxon>Holothuriidae</taxon>
        <taxon>Holothuria</taxon>
    </lineage>
</organism>
<dbReference type="PANTHER" id="PTHR19858:SF0">
    <property type="entry name" value="PERIODIC TRYPTOPHAN PROTEIN 2 HOMOLOG"/>
    <property type="match status" value="1"/>
</dbReference>
<comment type="caution">
    <text evidence="7">The sequence shown here is derived from an EMBL/GenBank/DDBJ whole genome shotgun (WGS) entry which is preliminary data.</text>
</comment>
<dbReference type="PROSITE" id="PS00678">
    <property type="entry name" value="WD_REPEATS_1"/>
    <property type="match status" value="2"/>
</dbReference>
<feature type="repeat" description="WD" evidence="4">
    <location>
        <begin position="383"/>
        <end position="415"/>
    </location>
</feature>
<proteinExistence type="inferred from homology"/>
<feature type="region of interest" description="Disordered" evidence="5">
    <location>
        <begin position="719"/>
        <end position="762"/>
    </location>
</feature>
<gene>
    <name evidence="7" type="ORF">HOLleu_30173</name>
</gene>
<dbReference type="InterPro" id="IPR019775">
    <property type="entry name" value="WD40_repeat_CS"/>
</dbReference>
<dbReference type="PROSITE" id="PS50082">
    <property type="entry name" value="WD_REPEATS_2"/>
    <property type="match status" value="4"/>
</dbReference>
<comment type="similarity">
    <text evidence="1">Belongs to the WD repeat PWP2 family.</text>
</comment>
<keyword evidence="8" id="KW-1185">Reference proteome</keyword>
<dbReference type="GO" id="GO:0034388">
    <property type="term" value="C:Pwp2p-containing subcomplex of 90S preribosome"/>
    <property type="evidence" value="ECO:0007669"/>
    <property type="project" value="TreeGrafter"/>
</dbReference>
<dbReference type="Gene3D" id="2.130.10.10">
    <property type="entry name" value="YVTN repeat-like/Quinoprotein amine dehydrogenase"/>
    <property type="match status" value="2"/>
</dbReference>
<dbReference type="SUPFAM" id="SSF50978">
    <property type="entry name" value="WD40 repeat-like"/>
    <property type="match status" value="2"/>
</dbReference>
<dbReference type="GO" id="GO:0000028">
    <property type="term" value="P:ribosomal small subunit assembly"/>
    <property type="evidence" value="ECO:0007669"/>
    <property type="project" value="TreeGrafter"/>
</dbReference>
<name>A0A9Q1BK07_HOLLE</name>
<sequence length="762" mass="85737">MLTRVYAVHETDCFLIKSFTGHKDCVVAAFFEENSLNFYSLSKRCDLVAWECNTKIEDLIVVEKPVKKTVPTFIQPKPEEEEKESESQAVKEGANSEYSEKRKNFKITKRKYWFYNNSEVGEQAETTCADYHKKNHILVTAFSTGVFQLHEMPDFNLIHTLSISDQRIAAVTFNPTGDWIAFGCSGLGQLLVWEWQSECYVLKQQGHYNSMACLDFSPDGQHIATGAEDGKIKLWNTSSGFCFVTFTEHTASVTGVKFKHTGKVVVSSSLDGTVRAFDLNRYRNFRTFTSPRPAQFSSLAMDVSGEVVCASAQDTFEVFVWSMQTGRLLEVLSGHEGPVASITFSPTDAVLASASWDKTLKIWDIFQSKGSRETLKLTTDALAVTFRPDGKQLAVATLDFQVTFWDVKNAVQMGSIEGRRDLGIGRGETDLITAKRTATAKSFTTLCYSADGECILAAGRAKYVCIYHVEEQLLMKKFEISCNLSLDAMKEFLNRRKMTDFGSMALIDRETDEQVDKAISLPGVKSGDMSSRYFKPEVNVSCVKFSPTGRQWAATTTEGLLVYSLDSSLTFDPYDLTLDLTPELVFEALNKEDWSTALMLSHRLNEKKIIQQVVETIPWTEIESVSQSLSDIYIEKMLHFAASQLTESPHLEFYLQWMERLLMLHGPRLKLQTSSSHQAMLTALQKAVTTRQQSIGKVCDNNNYTMQFLLSLAKRKERKRKVDADQTDEGIGGIGSGSDVERHQDSDNESEMSDTIITPLYK</sequence>
<dbReference type="InterPro" id="IPR007148">
    <property type="entry name" value="SSU_processome_Utp12"/>
</dbReference>
<evidence type="ECO:0000256" key="5">
    <source>
        <dbReference type="SAM" id="MobiDB-lite"/>
    </source>
</evidence>
<dbReference type="PRINTS" id="PR00320">
    <property type="entry name" value="GPROTEINBRPT"/>
</dbReference>
<dbReference type="Proteomes" id="UP001152320">
    <property type="component" value="Chromosome 15"/>
</dbReference>
<dbReference type="FunFam" id="2.130.10.10:FF:000216">
    <property type="entry name" value="Periodic tryptophan protein 2 homolog"/>
    <property type="match status" value="1"/>
</dbReference>
<evidence type="ECO:0000256" key="1">
    <source>
        <dbReference type="ARBA" id="ARBA00010226"/>
    </source>
</evidence>
<dbReference type="Pfam" id="PF00400">
    <property type="entry name" value="WD40"/>
    <property type="match status" value="3"/>
</dbReference>
<reference evidence="7" key="1">
    <citation type="submission" date="2021-10" db="EMBL/GenBank/DDBJ databases">
        <title>Tropical sea cucumber genome reveals ecological adaptation and Cuvierian tubules defense mechanism.</title>
        <authorList>
            <person name="Chen T."/>
        </authorList>
    </citation>
    <scope>NUCLEOTIDE SEQUENCE</scope>
    <source>
        <strain evidence="7">Nanhai2018</strain>
        <tissue evidence="7">Muscle</tissue>
    </source>
</reference>
<evidence type="ECO:0000313" key="8">
    <source>
        <dbReference type="Proteomes" id="UP001152320"/>
    </source>
</evidence>
<evidence type="ECO:0000256" key="4">
    <source>
        <dbReference type="PROSITE-ProRule" id="PRU00221"/>
    </source>
</evidence>
<dbReference type="InterPro" id="IPR027145">
    <property type="entry name" value="PWP2"/>
</dbReference>
<evidence type="ECO:0000256" key="3">
    <source>
        <dbReference type="ARBA" id="ARBA00022737"/>
    </source>
</evidence>
<keyword evidence="2 4" id="KW-0853">WD repeat</keyword>
<dbReference type="InterPro" id="IPR020472">
    <property type="entry name" value="WD40_PAC1"/>
</dbReference>
<evidence type="ECO:0000256" key="2">
    <source>
        <dbReference type="ARBA" id="ARBA00022574"/>
    </source>
</evidence>
<dbReference type="InterPro" id="IPR001680">
    <property type="entry name" value="WD40_rpt"/>
</dbReference>
<dbReference type="GO" id="GO:0000462">
    <property type="term" value="P:maturation of SSU-rRNA from tricistronic rRNA transcript (SSU-rRNA, 5.8S rRNA, LSU-rRNA)"/>
    <property type="evidence" value="ECO:0007669"/>
    <property type="project" value="TreeGrafter"/>
</dbReference>
<dbReference type="AlphaFoldDB" id="A0A9Q1BK07"/>
<dbReference type="EMBL" id="JAIZAY010000015">
    <property type="protein sequence ID" value="KAJ8028046.1"/>
    <property type="molecule type" value="Genomic_DNA"/>
</dbReference>